<dbReference type="EMBL" id="CAJVPA010000181">
    <property type="protein sequence ID" value="CAG8370394.1"/>
    <property type="molecule type" value="Genomic_DNA"/>
</dbReference>
<dbReference type="Proteomes" id="UP001152646">
    <property type="component" value="Unassembled WGS sequence"/>
</dbReference>
<protein>
    <submittedName>
        <fullName evidence="3">Uncharacterized protein</fullName>
    </submittedName>
</protein>
<keyword evidence="2" id="KW-0812">Transmembrane</keyword>
<feature type="region of interest" description="Disordered" evidence="1">
    <location>
        <begin position="1"/>
        <end position="22"/>
    </location>
</feature>
<accession>A0A9W4J557</accession>
<feature type="transmembrane region" description="Helical" evidence="2">
    <location>
        <begin position="98"/>
        <end position="117"/>
    </location>
</feature>
<dbReference type="AlphaFoldDB" id="A0A9W4J557"/>
<feature type="transmembrane region" description="Helical" evidence="2">
    <location>
        <begin position="33"/>
        <end position="56"/>
    </location>
</feature>
<evidence type="ECO:0000313" key="4">
    <source>
        <dbReference type="Proteomes" id="UP001152646"/>
    </source>
</evidence>
<keyword evidence="2" id="KW-0472">Membrane</keyword>
<dbReference type="OrthoDB" id="277191at2759"/>
<evidence type="ECO:0000256" key="2">
    <source>
        <dbReference type="SAM" id="Phobius"/>
    </source>
</evidence>
<proteinExistence type="predicted"/>
<name>A0A9W4J557_9EURO</name>
<organism evidence="3 4">
    <name type="scientific">Penicillium salamii</name>
    <dbReference type="NCBI Taxonomy" id="1612424"/>
    <lineage>
        <taxon>Eukaryota</taxon>
        <taxon>Fungi</taxon>
        <taxon>Dikarya</taxon>
        <taxon>Ascomycota</taxon>
        <taxon>Pezizomycotina</taxon>
        <taxon>Eurotiomycetes</taxon>
        <taxon>Eurotiomycetidae</taxon>
        <taxon>Eurotiales</taxon>
        <taxon>Aspergillaceae</taxon>
        <taxon>Penicillium</taxon>
    </lineage>
</organism>
<feature type="transmembrane region" description="Helical" evidence="2">
    <location>
        <begin position="137"/>
        <end position="162"/>
    </location>
</feature>
<evidence type="ECO:0000313" key="3">
    <source>
        <dbReference type="EMBL" id="CAG8370394.1"/>
    </source>
</evidence>
<keyword evidence="2" id="KW-1133">Transmembrane helix</keyword>
<sequence length="189" mass="20634">MPQSANSESDPAIPHQNPDTSTLQGITNHRKEIVWNSFVVTIPISALTVAFLLLVFRYRVKTGDSPLKNLRLPSDEGDKNAVYVDLNSSYILFVASRASSLGTLLTGFILTLVSFPIARQLSRDIQMGRVDSLPTPYQLALLLKFLDGSAPGAIWGWIVYLFSWRKTRQPQSSALIAASSTASAALILG</sequence>
<comment type="caution">
    <text evidence="3">The sequence shown here is derived from an EMBL/GenBank/DDBJ whole genome shotgun (WGS) entry which is preliminary data.</text>
</comment>
<gene>
    <name evidence="3" type="ORF">PSALAMII_LOCUS4856</name>
</gene>
<reference evidence="3" key="1">
    <citation type="submission" date="2021-07" db="EMBL/GenBank/DDBJ databases">
        <authorList>
            <person name="Branca A.L. A."/>
        </authorList>
    </citation>
    <scope>NUCLEOTIDE SEQUENCE</scope>
</reference>
<evidence type="ECO:0000256" key="1">
    <source>
        <dbReference type="SAM" id="MobiDB-lite"/>
    </source>
</evidence>